<evidence type="ECO:0000313" key="2">
    <source>
        <dbReference type="Proteomes" id="UP001165289"/>
    </source>
</evidence>
<dbReference type="EMBL" id="JAKMXF010000011">
    <property type="protein sequence ID" value="KAI6661422.1"/>
    <property type="molecule type" value="Genomic_DNA"/>
</dbReference>
<proteinExistence type="predicted"/>
<reference evidence="1 2" key="1">
    <citation type="journal article" date="2023" name="BMC Biol.">
        <title>The compact genome of the sponge Oopsacas minuta (Hexactinellida) is lacking key metazoan core genes.</title>
        <authorList>
            <person name="Santini S."/>
            <person name="Schenkelaars Q."/>
            <person name="Jourda C."/>
            <person name="Duchesne M."/>
            <person name="Belahbib H."/>
            <person name="Rocher C."/>
            <person name="Selva M."/>
            <person name="Riesgo A."/>
            <person name="Vervoort M."/>
            <person name="Leys S.P."/>
            <person name="Kodjabachian L."/>
            <person name="Le Bivic A."/>
            <person name="Borchiellini C."/>
            <person name="Claverie J.M."/>
            <person name="Renard E."/>
        </authorList>
    </citation>
    <scope>NUCLEOTIDE SEQUENCE [LARGE SCALE GENOMIC DNA]</scope>
    <source>
        <strain evidence="1">SPO-2</strain>
    </source>
</reference>
<dbReference type="PANTHER" id="PTHR46114:SF1">
    <property type="entry name" value="ZAD DOMAIN-CONTAINING PROTEIN"/>
    <property type="match status" value="1"/>
</dbReference>
<gene>
    <name evidence="1" type="ORF">LOD99_13294</name>
</gene>
<accession>A0AAV7KJ18</accession>
<dbReference type="AlphaFoldDB" id="A0AAV7KJ18"/>
<dbReference type="Proteomes" id="UP001165289">
    <property type="component" value="Unassembled WGS sequence"/>
</dbReference>
<comment type="caution">
    <text evidence="1">The sequence shown here is derived from an EMBL/GenBank/DDBJ whole genome shotgun (WGS) entry which is preliminary data.</text>
</comment>
<organism evidence="1 2">
    <name type="scientific">Oopsacas minuta</name>
    <dbReference type="NCBI Taxonomy" id="111878"/>
    <lineage>
        <taxon>Eukaryota</taxon>
        <taxon>Metazoa</taxon>
        <taxon>Porifera</taxon>
        <taxon>Hexactinellida</taxon>
        <taxon>Hexasterophora</taxon>
        <taxon>Lyssacinosida</taxon>
        <taxon>Leucopsacidae</taxon>
        <taxon>Oopsacas</taxon>
    </lineage>
</organism>
<name>A0AAV7KJ18_9METZ</name>
<sequence>MVWRVPKNHYDDCCFCIVSIKGINCKLKSNWTYPDLESARRPVPSFRSGIHSASKLHLNDSDIFLEAEVISSDSDFEGISPMVLQCFDQFELNDQIRDLELASRLNNKNLLHPRNKIAYYRNREQSLLPYFSHENSLVWCNDVGDLLGEMWILEYRPNEWSLVIDSSTRSLICVLLHNGNNYASILIGSSTSMKEEYRPIKLVLEKLKFHVHQFVICVDLKMVNFLLRQQSDFTKYPGFLCLWDSRTRNDHWTRKDWPLRENMVVGKINFINKPLMTNWEKMILPPLHIKLGLMK</sequence>
<keyword evidence="2" id="KW-1185">Reference proteome</keyword>
<dbReference type="PANTHER" id="PTHR46114">
    <property type="entry name" value="APPLE DOMAIN-CONTAINING PROTEIN"/>
    <property type="match status" value="1"/>
</dbReference>
<evidence type="ECO:0000313" key="1">
    <source>
        <dbReference type="EMBL" id="KAI6661422.1"/>
    </source>
</evidence>
<protein>
    <submittedName>
        <fullName evidence="1">Uncharacterized protein</fullName>
    </submittedName>
</protein>